<name>A0ABM5MAC9_FRAST</name>
<reference evidence="1" key="1">
    <citation type="submission" date="2011-05" db="EMBL/GenBank/DDBJ databases">
        <authorList>
            <person name="Kuske C.R."/>
            <person name="Challacombe J.F."/>
            <person name="Siddaramappa S."/>
            <person name="Petersen J.M."/>
            <person name="Bruce D.C."/>
        </authorList>
    </citation>
    <scope>NUCLEOTIDE SEQUENCE</scope>
    <source>
        <strain evidence="1">TX077308</strain>
    </source>
</reference>
<dbReference type="Proteomes" id="UP000000490">
    <property type="component" value="Chromosome"/>
</dbReference>
<proteinExistence type="predicted"/>
<protein>
    <submittedName>
        <fullName evidence="1">Uncharacterized protein</fullName>
    </submittedName>
</protein>
<dbReference type="RefSeq" id="WP_013922950.1">
    <property type="nucleotide sequence ID" value="NC_015696.1"/>
</dbReference>
<dbReference type="EMBL" id="CP002872">
    <property type="protein sequence ID" value="AEI36116.1"/>
    <property type="molecule type" value="Genomic_DNA"/>
</dbReference>
<organism evidence="1 2">
    <name type="scientific">Francisella salina</name>
    <dbReference type="NCBI Taxonomy" id="573569"/>
    <lineage>
        <taxon>Bacteria</taxon>
        <taxon>Pseudomonadati</taxon>
        <taxon>Pseudomonadota</taxon>
        <taxon>Gammaproteobacteria</taxon>
        <taxon>Thiotrichales</taxon>
        <taxon>Francisellaceae</taxon>
        <taxon>Francisella</taxon>
    </lineage>
</organism>
<gene>
    <name evidence="1" type="ordered locus">F7308_1190</name>
</gene>
<evidence type="ECO:0000313" key="1">
    <source>
        <dbReference type="EMBL" id="AEI36116.1"/>
    </source>
</evidence>
<sequence>MKKITGFIICISTATSLYANNHFCEVNNQMEFRELHSCALNAYTNENNNKVKGNESLIIYNSDTNIAFKFDNRVYFKEVGRKTDDNLDYEDLASYKFHKLTNENYANVDGKNQNYTKETIMNSFMAKGYFNGVNFKSKFADEHVRSIALLAEAIRFTSYYKELVYNDGSATKNPWSQSWEVLAHNWANITNDTFNIPASEYQIREWVRNRATEDQRNRYIKHFASPII</sequence>
<evidence type="ECO:0000313" key="2">
    <source>
        <dbReference type="Proteomes" id="UP000000490"/>
    </source>
</evidence>
<keyword evidence="2" id="KW-1185">Reference proteome</keyword>
<accession>A0ABM5MAC9</accession>